<name>A0A8T0A0U5_9BILA</name>
<evidence type="ECO:0000256" key="1">
    <source>
        <dbReference type="SAM" id="MobiDB-lite"/>
    </source>
</evidence>
<proteinExistence type="predicted"/>
<dbReference type="EMBL" id="JABEBT010000004">
    <property type="protein sequence ID" value="KAF7639664.1"/>
    <property type="molecule type" value="Genomic_DNA"/>
</dbReference>
<evidence type="ECO:0000313" key="2">
    <source>
        <dbReference type="EMBL" id="KAF7639664.1"/>
    </source>
</evidence>
<reference evidence="2" key="1">
    <citation type="journal article" date="2020" name="Ecol. Evol.">
        <title>Genome structure and content of the rice root-knot nematode (Meloidogyne graminicola).</title>
        <authorList>
            <person name="Phan N.T."/>
            <person name="Danchin E.G.J."/>
            <person name="Klopp C."/>
            <person name="Perfus-Barbeoch L."/>
            <person name="Kozlowski D.K."/>
            <person name="Koutsovoulos G.D."/>
            <person name="Lopez-Roques C."/>
            <person name="Bouchez O."/>
            <person name="Zahm M."/>
            <person name="Besnard G."/>
            <person name="Bellafiore S."/>
        </authorList>
    </citation>
    <scope>NUCLEOTIDE SEQUENCE</scope>
    <source>
        <strain evidence="2">VN-18</strain>
    </source>
</reference>
<feature type="region of interest" description="Disordered" evidence="1">
    <location>
        <begin position="89"/>
        <end position="119"/>
    </location>
</feature>
<dbReference type="Proteomes" id="UP000605970">
    <property type="component" value="Unassembled WGS sequence"/>
</dbReference>
<gene>
    <name evidence="2" type="ORF">Mgra_00000990</name>
</gene>
<comment type="caution">
    <text evidence="2">The sequence shown here is derived from an EMBL/GenBank/DDBJ whole genome shotgun (WGS) entry which is preliminary data.</text>
</comment>
<accession>A0A8T0A0U5</accession>
<dbReference type="OrthoDB" id="10529453at2759"/>
<protein>
    <submittedName>
        <fullName evidence="2">Uncharacterized protein</fullName>
    </submittedName>
</protein>
<keyword evidence="3" id="KW-1185">Reference proteome</keyword>
<sequence>MQQQNGTTIPNFQQTLNNNISYSQLQQQQQHQYFNNNINNTSLNNSETFYQLQQQQQLYQSQQIPTSELKEIQQQQQQLNNIEQQFVTNNENIKKRGPGPGRPPKNKIDNAKRDDSAGCSNVYEYNNMKPDEMQMLSLETKSATLMDGRTTIQPNLSTVQFPYGDASSNACFANQINFDVSSLPTCPQDYNNIGVTWTGHQSAGYGITSNQLGFTEIDLGLYANTNGLMALPGQLQYELDPMLATAYGVWPAVNGYYMGTETGKLLTTDGSSIHVSQQPSSQQYMATASTSNNYTGDNAQSTTTTTFYGAPPPPSLQNILPSSIDQTNVFHTGISTLPPPPSQLATADQLYGLQNGHQNGVFGQLTSIDSSLPTCNILPISNNTKPETPNTPITLLNLEQQQCSSSNVNQFIIQQQEQQNQLLFVGNTNEQNIQKIETNLNSSTILPLKEIPTTLSLISAPQIETISSTTTTFGRKYKSKKNNSKNMFSRQSTSRGLFIQKYWK</sequence>
<dbReference type="AlphaFoldDB" id="A0A8T0A0U5"/>
<feature type="compositionally biased region" description="Basic and acidic residues" evidence="1">
    <location>
        <begin position="106"/>
        <end position="116"/>
    </location>
</feature>
<organism evidence="2 3">
    <name type="scientific">Meloidogyne graminicola</name>
    <dbReference type="NCBI Taxonomy" id="189291"/>
    <lineage>
        <taxon>Eukaryota</taxon>
        <taxon>Metazoa</taxon>
        <taxon>Ecdysozoa</taxon>
        <taxon>Nematoda</taxon>
        <taxon>Chromadorea</taxon>
        <taxon>Rhabditida</taxon>
        <taxon>Tylenchina</taxon>
        <taxon>Tylenchomorpha</taxon>
        <taxon>Tylenchoidea</taxon>
        <taxon>Meloidogynidae</taxon>
        <taxon>Meloidogyninae</taxon>
        <taxon>Meloidogyne</taxon>
    </lineage>
</organism>
<evidence type="ECO:0000313" key="3">
    <source>
        <dbReference type="Proteomes" id="UP000605970"/>
    </source>
</evidence>